<sequence>MLFDYAETSPWFSHLFLFPHPFVMYFLRQTVDGTGRTITSPNYPNNYPSNQRCSWIIQALNPEATLEVECDDFDVTDCKDRMVIKENRKVMATFCGTGKQSYKSTGNRIVIKFRTNGSNTGKGFSCTVRIPESTVTSSTTDTCQCGVANPSRIVGGQEVDPKNKYPWQVGIMYNGGSNYWCGGSVINNKYILTAAHCVKGDDASSLVVGVADHDMSSTTDDVPGVTDLKSVEQIIIHYGYGSNGYDYDIALLKLKETLDLSQYEQIRPVCLPADDSQTYEGVMAIASGWGTLYSGGPQPSTLNEVSVPILAPSCPGMSGITANMLCAGLQEGGKDTCQGDSGGPLFVEENTKYTQVGITSWGFGCAGENSPGVYARVSKFLPWIISNTADATYCQ</sequence>
<dbReference type="PROSITE" id="PS00134">
    <property type="entry name" value="TRYPSIN_HIS"/>
    <property type="match status" value="1"/>
</dbReference>
<keyword evidence="1 6" id="KW-0645">Protease</keyword>
<reference evidence="9" key="1">
    <citation type="submission" date="2015-09" db="EMBL/GenBank/DDBJ databases">
        <title>Scylla olivacea transcriptome.</title>
        <authorList>
            <person name="Ikhwanuddin M."/>
        </authorList>
    </citation>
    <scope>NUCLEOTIDE SEQUENCE</scope>
</reference>
<dbReference type="PROSITE" id="PS00135">
    <property type="entry name" value="TRYPSIN_SER"/>
    <property type="match status" value="1"/>
</dbReference>
<evidence type="ECO:0000256" key="5">
    <source>
        <dbReference type="PROSITE-ProRule" id="PRU00059"/>
    </source>
</evidence>
<evidence type="ECO:0000256" key="1">
    <source>
        <dbReference type="ARBA" id="ARBA00022670"/>
    </source>
</evidence>
<dbReference type="PRINTS" id="PR00722">
    <property type="entry name" value="CHYMOTRYPSIN"/>
</dbReference>
<dbReference type="PROSITE" id="PS01180">
    <property type="entry name" value="CUB"/>
    <property type="match status" value="1"/>
</dbReference>
<dbReference type="InterPro" id="IPR033116">
    <property type="entry name" value="TRYPSIN_SER"/>
</dbReference>
<dbReference type="SUPFAM" id="SSF49854">
    <property type="entry name" value="Spermadhesin, CUB domain"/>
    <property type="match status" value="1"/>
</dbReference>
<dbReference type="FunFam" id="2.40.10.10:FF:000006">
    <property type="entry name" value="Serine proteinase stubble"/>
    <property type="match status" value="1"/>
</dbReference>
<dbReference type="CDD" id="cd00041">
    <property type="entry name" value="CUB"/>
    <property type="match status" value="1"/>
</dbReference>
<dbReference type="InterPro" id="IPR035914">
    <property type="entry name" value="Sperma_CUB_dom_sf"/>
</dbReference>
<dbReference type="SMART" id="SM00042">
    <property type="entry name" value="CUB"/>
    <property type="match status" value="1"/>
</dbReference>
<keyword evidence="4 5" id="KW-1015">Disulfide bond</keyword>
<dbReference type="PANTHER" id="PTHR24252:SF7">
    <property type="entry name" value="HYALIN"/>
    <property type="match status" value="1"/>
</dbReference>
<dbReference type="GO" id="GO:0006508">
    <property type="term" value="P:proteolysis"/>
    <property type="evidence" value="ECO:0007669"/>
    <property type="project" value="UniProtKB-KW"/>
</dbReference>
<dbReference type="InterPro" id="IPR018114">
    <property type="entry name" value="TRYPSIN_HIS"/>
</dbReference>
<keyword evidence="3 6" id="KW-0720">Serine protease</keyword>
<evidence type="ECO:0000256" key="6">
    <source>
        <dbReference type="RuleBase" id="RU363034"/>
    </source>
</evidence>
<organism evidence="9">
    <name type="scientific">Scylla olivacea</name>
    <name type="common">Orange mud crab</name>
    <name type="synonym">Cancer olivacea</name>
    <dbReference type="NCBI Taxonomy" id="85551"/>
    <lineage>
        <taxon>Eukaryota</taxon>
        <taxon>Metazoa</taxon>
        <taxon>Ecdysozoa</taxon>
        <taxon>Arthropoda</taxon>
        <taxon>Crustacea</taxon>
        <taxon>Multicrustacea</taxon>
        <taxon>Malacostraca</taxon>
        <taxon>Eumalacostraca</taxon>
        <taxon>Eucarida</taxon>
        <taxon>Decapoda</taxon>
        <taxon>Pleocyemata</taxon>
        <taxon>Brachyura</taxon>
        <taxon>Eubrachyura</taxon>
        <taxon>Portunoidea</taxon>
        <taxon>Portunidae</taxon>
        <taxon>Portuninae</taxon>
        <taxon>Scylla</taxon>
    </lineage>
</organism>
<dbReference type="CDD" id="cd00190">
    <property type="entry name" value="Tryp_SPc"/>
    <property type="match status" value="1"/>
</dbReference>
<evidence type="ECO:0000256" key="4">
    <source>
        <dbReference type="ARBA" id="ARBA00023157"/>
    </source>
</evidence>
<dbReference type="SMART" id="SM00020">
    <property type="entry name" value="Tryp_SPc"/>
    <property type="match status" value="1"/>
</dbReference>
<dbReference type="Gene3D" id="2.40.10.10">
    <property type="entry name" value="Trypsin-like serine proteases"/>
    <property type="match status" value="1"/>
</dbReference>
<dbReference type="PANTHER" id="PTHR24252">
    <property type="entry name" value="ACROSIN-RELATED"/>
    <property type="match status" value="1"/>
</dbReference>
<evidence type="ECO:0000259" key="8">
    <source>
        <dbReference type="PROSITE" id="PS50240"/>
    </source>
</evidence>
<comment type="caution">
    <text evidence="5">Lacks conserved residue(s) required for the propagation of feature annotation.</text>
</comment>
<name>A0A0P4WA77_SCYOL</name>
<proteinExistence type="predicted"/>
<dbReference type="Pfam" id="PF00089">
    <property type="entry name" value="Trypsin"/>
    <property type="match status" value="1"/>
</dbReference>
<feature type="domain" description="CUB" evidence="7">
    <location>
        <begin position="23"/>
        <end position="131"/>
    </location>
</feature>
<feature type="disulfide bond" evidence="5">
    <location>
        <begin position="78"/>
        <end position="95"/>
    </location>
</feature>
<dbReference type="Pfam" id="PF00431">
    <property type="entry name" value="CUB"/>
    <property type="match status" value="1"/>
</dbReference>
<evidence type="ECO:0000259" key="7">
    <source>
        <dbReference type="PROSITE" id="PS01180"/>
    </source>
</evidence>
<dbReference type="InterPro" id="IPR043504">
    <property type="entry name" value="Peptidase_S1_PA_chymotrypsin"/>
</dbReference>
<dbReference type="InterPro" id="IPR009003">
    <property type="entry name" value="Peptidase_S1_PA"/>
</dbReference>
<dbReference type="AlphaFoldDB" id="A0A0P4WA77"/>
<dbReference type="PROSITE" id="PS50240">
    <property type="entry name" value="TRYPSIN_DOM"/>
    <property type="match status" value="1"/>
</dbReference>
<feature type="domain" description="Peptidase S1" evidence="8">
    <location>
        <begin position="153"/>
        <end position="389"/>
    </location>
</feature>
<evidence type="ECO:0008006" key="10">
    <source>
        <dbReference type="Google" id="ProtNLM"/>
    </source>
</evidence>
<accession>A0A0P4WA77</accession>
<dbReference type="InterPro" id="IPR001254">
    <property type="entry name" value="Trypsin_dom"/>
</dbReference>
<evidence type="ECO:0000313" key="9">
    <source>
        <dbReference type="EMBL" id="JAI61116.1"/>
    </source>
</evidence>
<dbReference type="InterPro" id="IPR000859">
    <property type="entry name" value="CUB_dom"/>
</dbReference>
<dbReference type="GO" id="GO:0004252">
    <property type="term" value="F:serine-type endopeptidase activity"/>
    <property type="evidence" value="ECO:0007669"/>
    <property type="project" value="InterPro"/>
</dbReference>
<dbReference type="SUPFAM" id="SSF50494">
    <property type="entry name" value="Trypsin-like serine proteases"/>
    <property type="match status" value="1"/>
</dbReference>
<dbReference type="Gene3D" id="2.60.120.290">
    <property type="entry name" value="Spermadhesin, CUB domain"/>
    <property type="match status" value="1"/>
</dbReference>
<evidence type="ECO:0000256" key="3">
    <source>
        <dbReference type="ARBA" id="ARBA00022825"/>
    </source>
</evidence>
<protein>
    <recommendedName>
        <fullName evidence="10">CUB domain-containing protein</fullName>
    </recommendedName>
</protein>
<dbReference type="InterPro" id="IPR001314">
    <property type="entry name" value="Peptidase_S1A"/>
</dbReference>
<keyword evidence="2 6" id="KW-0378">Hydrolase</keyword>
<dbReference type="EMBL" id="GDRN01086829">
    <property type="protein sequence ID" value="JAI61116.1"/>
    <property type="molecule type" value="Transcribed_RNA"/>
</dbReference>
<evidence type="ECO:0000256" key="2">
    <source>
        <dbReference type="ARBA" id="ARBA00022801"/>
    </source>
</evidence>